<name>A0A168ABG1_9HYPO</name>
<dbReference type="OrthoDB" id="202545at2759"/>
<organism evidence="1 2">
    <name type="scientific">Moelleriella libera RCEF 2490</name>
    <dbReference type="NCBI Taxonomy" id="1081109"/>
    <lineage>
        <taxon>Eukaryota</taxon>
        <taxon>Fungi</taxon>
        <taxon>Dikarya</taxon>
        <taxon>Ascomycota</taxon>
        <taxon>Pezizomycotina</taxon>
        <taxon>Sordariomycetes</taxon>
        <taxon>Hypocreomycetidae</taxon>
        <taxon>Hypocreales</taxon>
        <taxon>Clavicipitaceae</taxon>
        <taxon>Moelleriella</taxon>
    </lineage>
</organism>
<comment type="caution">
    <text evidence="1">The sequence shown here is derived from an EMBL/GenBank/DDBJ whole genome shotgun (WGS) entry which is preliminary data.</text>
</comment>
<dbReference type="AlphaFoldDB" id="A0A168ABG1"/>
<dbReference type="Proteomes" id="UP000078544">
    <property type="component" value="Unassembled WGS sequence"/>
</dbReference>
<dbReference type="SUPFAM" id="SSF53474">
    <property type="entry name" value="alpha/beta-Hydrolases"/>
    <property type="match status" value="1"/>
</dbReference>
<evidence type="ECO:0000313" key="2">
    <source>
        <dbReference type="Proteomes" id="UP000078544"/>
    </source>
</evidence>
<proteinExistence type="predicted"/>
<protein>
    <submittedName>
        <fullName evidence="1">Uncharacterized protein</fullName>
    </submittedName>
</protein>
<sequence>MGYHGWAEDIVQAYEVPDNARAVKTKVPVLTVQGKKDKIKEVPVKLPCYHTAPPWELIWDDLWLFVKKFYVLPFVVSPMFYHHGGKKHHPPLDQAWVPQWLQYGFINRAVTAFQRGFQRVVDPYFPSGEMDELYPSVGNLLCLSAHTVLIFTQLAFLASLPFVATLPFTLVLPYAIAFILINQVVCMPLNAGVKGGILTSQKIPGDEHWDNHADESWIFLNGVSVGCHWLQGNLNRLARTFHRPIIGVHNQTAGIIFDVIQCLLERCFYYGTIDTRACYALIAGALADDTKKKVVLILHSQGGLEGSIILDWLLSHCSRAHLKKLEIYTFGNAANHFNNPKIKEGYVVGHIEHYANDGDFVARWGATHFKSLVSRQEETGKKAHGPGVLGYLLGRCERQNSFNGRLFENKHTRGHLLNQHYLNRILPLNKTLTAVKEIEAEDGSFRPDARFWRGRAFHKYDNDSVAENSRLWKYVNGRTPDDVRYHRKVNGYHRDVNGYHRDVNGYY</sequence>
<gene>
    <name evidence="1" type="ORF">AAL_05432</name>
</gene>
<dbReference type="InterPro" id="IPR029058">
    <property type="entry name" value="AB_hydrolase_fold"/>
</dbReference>
<evidence type="ECO:0000313" key="1">
    <source>
        <dbReference type="EMBL" id="KZZ93716.1"/>
    </source>
</evidence>
<dbReference type="PANTHER" id="PTHR42044:SF2">
    <property type="entry name" value="DUF676 DOMAIN-CONTAINING PROTEIN"/>
    <property type="match status" value="1"/>
</dbReference>
<dbReference type="PANTHER" id="PTHR42044">
    <property type="entry name" value="DUF676 DOMAIN-CONTAINING PROTEIN-RELATED"/>
    <property type="match status" value="1"/>
</dbReference>
<reference evidence="1 2" key="1">
    <citation type="journal article" date="2016" name="Genome Biol. Evol.">
        <title>Divergent and convergent evolution of fungal pathogenicity.</title>
        <authorList>
            <person name="Shang Y."/>
            <person name="Xiao G."/>
            <person name="Zheng P."/>
            <person name="Cen K."/>
            <person name="Zhan S."/>
            <person name="Wang C."/>
        </authorList>
    </citation>
    <scope>NUCLEOTIDE SEQUENCE [LARGE SCALE GENOMIC DNA]</scope>
    <source>
        <strain evidence="1 2">RCEF 2490</strain>
    </source>
</reference>
<keyword evidence="2" id="KW-1185">Reference proteome</keyword>
<dbReference type="STRING" id="1081109.A0A168ABG1"/>
<dbReference type="EMBL" id="AZGY01000012">
    <property type="protein sequence ID" value="KZZ93716.1"/>
    <property type="molecule type" value="Genomic_DNA"/>
</dbReference>
<accession>A0A168ABG1</accession>